<name>A0A9D2MVU9_9FIRM</name>
<accession>A0A9D2MVU9</accession>
<dbReference type="EMBL" id="DWXG01000061">
    <property type="protein sequence ID" value="HJB98472.1"/>
    <property type="molecule type" value="Genomic_DNA"/>
</dbReference>
<reference evidence="1" key="1">
    <citation type="journal article" date="2021" name="PeerJ">
        <title>Extensive microbial diversity within the chicken gut microbiome revealed by metagenomics and culture.</title>
        <authorList>
            <person name="Gilroy R."/>
            <person name="Ravi A."/>
            <person name="Getino M."/>
            <person name="Pursley I."/>
            <person name="Horton D.L."/>
            <person name="Alikhan N.F."/>
            <person name="Baker D."/>
            <person name="Gharbi K."/>
            <person name="Hall N."/>
            <person name="Watson M."/>
            <person name="Adriaenssens E.M."/>
            <person name="Foster-Nyarko E."/>
            <person name="Jarju S."/>
            <person name="Secka A."/>
            <person name="Antonio M."/>
            <person name="Oren A."/>
            <person name="Chaudhuri R.R."/>
            <person name="La Ragione R."/>
            <person name="Hildebrand F."/>
            <person name="Pallen M.J."/>
        </authorList>
    </citation>
    <scope>NUCLEOTIDE SEQUENCE</scope>
    <source>
        <strain evidence="1">CHK185-1770</strain>
    </source>
</reference>
<organism evidence="1 2">
    <name type="scientific">Candidatus Acutalibacter pullicola</name>
    <dbReference type="NCBI Taxonomy" id="2838417"/>
    <lineage>
        <taxon>Bacteria</taxon>
        <taxon>Bacillati</taxon>
        <taxon>Bacillota</taxon>
        <taxon>Clostridia</taxon>
        <taxon>Eubacteriales</taxon>
        <taxon>Acutalibacteraceae</taxon>
        <taxon>Acutalibacter</taxon>
    </lineage>
</organism>
<dbReference type="Proteomes" id="UP000826793">
    <property type="component" value="Unassembled WGS sequence"/>
</dbReference>
<reference evidence="1" key="2">
    <citation type="submission" date="2021-04" db="EMBL/GenBank/DDBJ databases">
        <authorList>
            <person name="Gilroy R."/>
        </authorList>
    </citation>
    <scope>NUCLEOTIDE SEQUENCE</scope>
    <source>
        <strain evidence="1">CHK185-1770</strain>
    </source>
</reference>
<sequence>MDDLLEQVLACFREEVPEVEFRRGSASGWGTRLLTVPVVSGEVLSQRQEGDSRETVLQFSLFSVEREQGEELLSTLWSLLAEHFPGCARLERAAGAVDSWTGLPLLAFRAVFGGPEDGQGVPLLLGGKACRAAAVKAQTVHTGEPLVAVGEETPFAWRNTGAAYQVELQGMSTQGLERLASFSAEIGDRVYTGCRWRQLEQPWGKAVFTAQNCEEQGE</sequence>
<proteinExistence type="predicted"/>
<dbReference type="AlphaFoldDB" id="A0A9D2MVU9"/>
<protein>
    <submittedName>
        <fullName evidence="1">Uncharacterized protein</fullName>
    </submittedName>
</protein>
<evidence type="ECO:0000313" key="1">
    <source>
        <dbReference type="EMBL" id="HJB98472.1"/>
    </source>
</evidence>
<comment type="caution">
    <text evidence="1">The sequence shown here is derived from an EMBL/GenBank/DDBJ whole genome shotgun (WGS) entry which is preliminary data.</text>
</comment>
<evidence type="ECO:0000313" key="2">
    <source>
        <dbReference type="Proteomes" id="UP000826793"/>
    </source>
</evidence>
<gene>
    <name evidence="1" type="ORF">H9710_07825</name>
</gene>